<feature type="compositionally biased region" description="Basic and acidic residues" evidence="1">
    <location>
        <begin position="494"/>
        <end position="506"/>
    </location>
</feature>
<feature type="region of interest" description="Disordered" evidence="1">
    <location>
        <begin position="147"/>
        <end position="745"/>
    </location>
</feature>
<dbReference type="VEuPathDB" id="CryptoDB:Cvel_4200"/>
<feature type="compositionally biased region" description="Low complexity" evidence="1">
    <location>
        <begin position="117"/>
        <end position="135"/>
    </location>
</feature>
<keyword evidence="2" id="KW-0732">Signal</keyword>
<feature type="region of interest" description="Disordered" evidence="1">
    <location>
        <begin position="84"/>
        <end position="135"/>
    </location>
</feature>
<dbReference type="AlphaFoldDB" id="A0A0G4G592"/>
<feature type="compositionally biased region" description="Polar residues" evidence="1">
    <location>
        <begin position="353"/>
        <end position="363"/>
    </location>
</feature>
<feature type="compositionally biased region" description="Low complexity" evidence="1">
    <location>
        <begin position="147"/>
        <end position="161"/>
    </location>
</feature>
<organism evidence="3">
    <name type="scientific">Chromera velia CCMP2878</name>
    <dbReference type="NCBI Taxonomy" id="1169474"/>
    <lineage>
        <taxon>Eukaryota</taxon>
        <taxon>Sar</taxon>
        <taxon>Alveolata</taxon>
        <taxon>Colpodellida</taxon>
        <taxon>Chromeraceae</taxon>
        <taxon>Chromera</taxon>
    </lineage>
</organism>
<feature type="compositionally biased region" description="Basic and acidic residues" evidence="1">
    <location>
        <begin position="566"/>
        <end position="579"/>
    </location>
</feature>
<feature type="compositionally biased region" description="Polar residues" evidence="1">
    <location>
        <begin position="249"/>
        <end position="266"/>
    </location>
</feature>
<sequence length="877" mass="94421">MRPLLSCLGCLIVVVRGFVPWPVTARFGRTDVGRETMRVTVLRLSREEALEKENVKLWEELRSLRTQLQISQYAFLKLQEEVADAKEQPPDSPSLRAGSALPERTATASSEPLSLNQTQKQSLQPRRQQQQDLPSLADHQRAALVRQRAAAAYNREAASRAPPTALSSSQMRPDLQNSRATAELPTSSRAFVPSPTELKRDASKSPVPSEGDAGAGGLVRSNASTPVLLRRQDEGPRETGRKVEEVAETPSSTPDRSLTSSTTEEVTQPPAPQSLQLSEDDQTETETEKERQTGRERKETAAESLRPQEEAKGGVTEEDGGRKESVAVSGVASEFSRDEEADRDADTYRKSEISPTADSSESIGLQEKESVSPEGQKEEEGKQKAEAGPSPVISLPVPQDEGSSANFSIAVSPHRPPIAGSKEEVSSKDGSKSRENIETEKEKEGEEESVVIFDDIHIEEDTWDRYPDPWSVKTEASREKLRAGSAPKQPLLRSHLDQWRGGVKGEGEEEGEDDDSQPFATEDDLPFSSSISNPNQSNTGEGRKLSLHAEDVKNVLRSSPKSPWAKRGEKEKEKEKAEGAKSSSSSLFGSLKRPSLGSAMEARRKATARTPAKSSGGMLSEALAKRARQQQQQHQKALKSFNNSPPSPSISPAYAPGKTSPLSAASPASSSFSLPQRPSPSLKPTQQGLGGYASPFGLSKKPTPSPGSSSSMDNLKSDILMKQAAYGRHTSPQQSAGGVDGGFTKFKGLSPLATTSLANRYGNGMETGGIAGGSKPLIPPALQSSGSSRSAPALEEIRADEETQEAAAKALARMEEALVSPGSQKKGRRSALPEETEVVDLVTQVAQTTSGSGSSSKDGKSRRDQARKKNAKNKRRR</sequence>
<feature type="compositionally biased region" description="Basic and acidic residues" evidence="1">
    <location>
        <begin position="366"/>
        <end position="385"/>
    </location>
</feature>
<feature type="compositionally biased region" description="Low complexity" evidence="1">
    <location>
        <begin position="699"/>
        <end position="711"/>
    </location>
</feature>
<accession>A0A0G4G592</accession>
<feature type="compositionally biased region" description="Polar residues" evidence="1">
    <location>
        <begin position="106"/>
        <end position="116"/>
    </location>
</feature>
<feature type="compositionally biased region" description="Acidic residues" evidence="1">
    <location>
        <begin position="507"/>
        <end position="525"/>
    </location>
</feature>
<feature type="compositionally biased region" description="Polar residues" evidence="1">
    <location>
        <begin position="527"/>
        <end position="540"/>
    </location>
</feature>
<feature type="compositionally biased region" description="Low complexity" evidence="1">
    <location>
        <begin position="629"/>
        <end position="639"/>
    </location>
</feature>
<gene>
    <name evidence="3" type="ORF">Cvel_4200</name>
</gene>
<feature type="compositionally biased region" description="Basic and acidic residues" evidence="1">
    <location>
        <begin position="421"/>
        <end position="444"/>
    </location>
</feature>
<proteinExistence type="predicted"/>
<evidence type="ECO:0000256" key="2">
    <source>
        <dbReference type="SAM" id="SignalP"/>
    </source>
</evidence>
<reference evidence="3" key="1">
    <citation type="submission" date="2014-11" db="EMBL/GenBank/DDBJ databases">
        <authorList>
            <person name="Otto D Thomas"/>
            <person name="Naeem Raeece"/>
        </authorList>
    </citation>
    <scope>NUCLEOTIDE SEQUENCE</scope>
</reference>
<feature type="chain" id="PRO_5005190212" description="Shugoshin C-terminal domain-containing protein" evidence="2">
    <location>
        <begin position="18"/>
        <end position="877"/>
    </location>
</feature>
<evidence type="ECO:0000313" key="3">
    <source>
        <dbReference type="EMBL" id="CEM23702.1"/>
    </source>
</evidence>
<dbReference type="EMBL" id="CDMZ01000904">
    <property type="protein sequence ID" value="CEM23702.1"/>
    <property type="molecule type" value="Genomic_DNA"/>
</dbReference>
<feature type="compositionally biased region" description="Low complexity" evidence="1">
    <location>
        <begin position="660"/>
        <end position="675"/>
    </location>
</feature>
<name>A0A0G4G592_9ALVE</name>
<evidence type="ECO:0000256" key="1">
    <source>
        <dbReference type="SAM" id="MobiDB-lite"/>
    </source>
</evidence>
<feature type="compositionally biased region" description="Basic and acidic residues" evidence="1">
    <location>
        <begin position="335"/>
        <end position="352"/>
    </location>
</feature>
<feature type="signal peptide" evidence="2">
    <location>
        <begin position="1"/>
        <end position="17"/>
    </location>
</feature>
<protein>
    <recommendedName>
        <fullName evidence="4">Shugoshin C-terminal domain-containing protein</fullName>
    </recommendedName>
</protein>
<feature type="compositionally biased region" description="Polar residues" evidence="1">
    <location>
        <begin position="165"/>
        <end position="189"/>
    </location>
</feature>
<feature type="region of interest" description="Disordered" evidence="1">
    <location>
        <begin position="758"/>
        <end position="877"/>
    </location>
</feature>
<feature type="compositionally biased region" description="Basic and acidic residues" evidence="1">
    <location>
        <begin position="454"/>
        <end position="467"/>
    </location>
</feature>
<feature type="compositionally biased region" description="Basic and acidic residues" evidence="1">
    <location>
        <begin position="230"/>
        <end position="245"/>
    </location>
</feature>
<feature type="compositionally biased region" description="Basic residues" evidence="1">
    <location>
        <begin position="865"/>
        <end position="877"/>
    </location>
</feature>
<feature type="compositionally biased region" description="Basic and acidic residues" evidence="1">
    <location>
        <begin position="286"/>
        <end position="312"/>
    </location>
</feature>
<evidence type="ECO:0008006" key="4">
    <source>
        <dbReference type="Google" id="ProtNLM"/>
    </source>
</evidence>
<feature type="compositionally biased region" description="Basic and acidic residues" evidence="1">
    <location>
        <begin position="541"/>
        <end position="554"/>
    </location>
</feature>